<gene>
    <name evidence="10" type="ORF">HNP49_001498</name>
</gene>
<dbReference type="InterPro" id="IPR052155">
    <property type="entry name" value="Biofilm_reg_signaling"/>
</dbReference>
<dbReference type="PROSITE" id="PS50887">
    <property type="entry name" value="GGDEF"/>
    <property type="match status" value="1"/>
</dbReference>
<evidence type="ECO:0000313" key="11">
    <source>
        <dbReference type="Proteomes" id="UP000557193"/>
    </source>
</evidence>
<comment type="subcellular location">
    <subcellularLocation>
        <location evidence="2">Cell inner membrane</location>
    </subcellularLocation>
</comment>
<keyword evidence="6" id="KW-0175">Coiled coil</keyword>
<dbReference type="Pfam" id="PF00990">
    <property type="entry name" value="GGDEF"/>
    <property type="match status" value="1"/>
</dbReference>
<evidence type="ECO:0000256" key="7">
    <source>
        <dbReference type="SAM" id="Phobius"/>
    </source>
</evidence>
<keyword evidence="7" id="KW-0472">Membrane</keyword>
<dbReference type="PANTHER" id="PTHR44757">
    <property type="entry name" value="DIGUANYLATE CYCLASE DGCP"/>
    <property type="match status" value="1"/>
</dbReference>
<name>A0A7X0BS83_9PSED</name>
<dbReference type="GO" id="GO:0071111">
    <property type="term" value="F:cyclic-guanylate-specific phosphodiesterase activity"/>
    <property type="evidence" value="ECO:0007669"/>
    <property type="project" value="UniProtKB-EC"/>
</dbReference>
<organism evidence="10 11">
    <name type="scientific">Pseudomonas fluvialis</name>
    <dbReference type="NCBI Taxonomy" id="1793966"/>
    <lineage>
        <taxon>Bacteria</taxon>
        <taxon>Pseudomonadati</taxon>
        <taxon>Pseudomonadota</taxon>
        <taxon>Gammaproteobacteria</taxon>
        <taxon>Pseudomonadales</taxon>
        <taxon>Pseudomonadaceae</taxon>
        <taxon>Pseudomonas</taxon>
    </lineage>
</organism>
<dbReference type="SUPFAM" id="SSF141868">
    <property type="entry name" value="EAL domain-like"/>
    <property type="match status" value="1"/>
</dbReference>
<accession>A0A7X0BS83</accession>
<dbReference type="SMART" id="SM00267">
    <property type="entry name" value="GGDEF"/>
    <property type="match status" value="1"/>
</dbReference>
<proteinExistence type="predicted"/>
<dbReference type="GO" id="GO:0005886">
    <property type="term" value="C:plasma membrane"/>
    <property type="evidence" value="ECO:0007669"/>
    <property type="project" value="UniProtKB-SubCell"/>
</dbReference>
<evidence type="ECO:0000256" key="3">
    <source>
        <dbReference type="ARBA" id="ARBA00012282"/>
    </source>
</evidence>
<dbReference type="CDD" id="cd01948">
    <property type="entry name" value="EAL"/>
    <property type="match status" value="1"/>
</dbReference>
<evidence type="ECO:0000256" key="6">
    <source>
        <dbReference type="SAM" id="Coils"/>
    </source>
</evidence>
<keyword evidence="7" id="KW-0812">Transmembrane</keyword>
<dbReference type="FunFam" id="3.20.20.450:FF:000001">
    <property type="entry name" value="Cyclic di-GMP phosphodiesterase yahA"/>
    <property type="match status" value="1"/>
</dbReference>
<dbReference type="PROSITE" id="PS50883">
    <property type="entry name" value="EAL"/>
    <property type="match status" value="1"/>
</dbReference>
<keyword evidence="7" id="KW-1133">Transmembrane helix</keyword>
<dbReference type="InterPro" id="IPR000160">
    <property type="entry name" value="GGDEF_dom"/>
</dbReference>
<dbReference type="Pfam" id="PF00563">
    <property type="entry name" value="EAL"/>
    <property type="match status" value="1"/>
</dbReference>
<evidence type="ECO:0000256" key="4">
    <source>
        <dbReference type="ARBA" id="ARBA00022636"/>
    </source>
</evidence>
<dbReference type="Proteomes" id="UP000557193">
    <property type="component" value="Unassembled WGS sequence"/>
</dbReference>
<comment type="cofactor">
    <cofactor evidence="1">
        <name>Mg(2+)</name>
        <dbReference type="ChEBI" id="CHEBI:18420"/>
    </cofactor>
</comment>
<dbReference type="InterPro" id="IPR035919">
    <property type="entry name" value="EAL_sf"/>
</dbReference>
<evidence type="ECO:0000256" key="2">
    <source>
        <dbReference type="ARBA" id="ARBA00004533"/>
    </source>
</evidence>
<feature type="coiled-coil region" evidence="6">
    <location>
        <begin position="171"/>
        <end position="230"/>
    </location>
</feature>
<dbReference type="SUPFAM" id="SSF55073">
    <property type="entry name" value="Nucleotide cyclase"/>
    <property type="match status" value="1"/>
</dbReference>
<dbReference type="EMBL" id="JACHLL010000002">
    <property type="protein sequence ID" value="MBB6341341.1"/>
    <property type="molecule type" value="Genomic_DNA"/>
</dbReference>
<dbReference type="FunFam" id="3.30.70.270:FF:000001">
    <property type="entry name" value="Diguanylate cyclase domain protein"/>
    <property type="match status" value="1"/>
</dbReference>
<evidence type="ECO:0000313" key="10">
    <source>
        <dbReference type="EMBL" id="MBB6341341.1"/>
    </source>
</evidence>
<feature type="domain" description="GGDEF" evidence="9">
    <location>
        <begin position="229"/>
        <end position="362"/>
    </location>
</feature>
<feature type="domain" description="EAL" evidence="8">
    <location>
        <begin position="371"/>
        <end position="625"/>
    </location>
</feature>
<dbReference type="GO" id="GO:0071732">
    <property type="term" value="P:cellular response to nitric oxide"/>
    <property type="evidence" value="ECO:0007669"/>
    <property type="project" value="UniProtKB-ARBA"/>
</dbReference>
<dbReference type="EC" id="3.1.4.52" evidence="3"/>
<dbReference type="InterPro" id="IPR043128">
    <property type="entry name" value="Rev_trsase/Diguanyl_cyclase"/>
</dbReference>
<feature type="transmembrane region" description="Helical" evidence="7">
    <location>
        <begin position="23"/>
        <end position="40"/>
    </location>
</feature>
<evidence type="ECO:0000256" key="1">
    <source>
        <dbReference type="ARBA" id="ARBA00001946"/>
    </source>
</evidence>
<sequence length="629" mass="68884">MAPEPVEPTTDLQRGENRRIEQLCLLLLAGLPAMAATNLFPGRGLVLLMIAAGWCLAGATWLLSRRGRHELAKQILLVALFVILSLAMWFDQGPYNGAMLGYAAILVMAALLAKPRVLLVLLVLMVLVQGLFNYAAVAGWQSFDAKPLGLRRFVNIAVLLGLVAATAWLLANDLRRALLRLDQENQRVRQSQASLSHLAQHDALTGLPNRLLLQDRLEQALNQARRHQCQVALLYLDLDNFKTVNDSLGHAAGDSLLEAVARRLGEAVREIDTVSRQGGDEFLIVLGDIGGAEDAAQVARKILASLAQPVQVEGVEVVTSCSIGIALYPQDGSSFAELSQHADTAMYQAKESGRRAFRFFDAQMNANLLQQLQLDAGLRTALRQGEFILHYQPIVELASGRLQGAEVLIRWQHPEQGLISPERFIPVAERSGLIVEIGEWVLGEACRQLGAWLQQGLPRFVLAINLSPVQFRRGNLDLLVQTALQRAHLPAECLELELTETVLLHDSADFAELLERLKGLGVRLAIDDFGTGYSNLAYLQRFRVDKLKIDRSFVREVQDKHSARTIVTAIIGMAHSLGLTTTAEGIEDPATAGLLAELGCEQGQGYLFARPLNAADFADYARANLGVPD</sequence>
<dbReference type="Gene3D" id="3.30.70.270">
    <property type="match status" value="1"/>
</dbReference>
<dbReference type="NCBIfam" id="TIGR00254">
    <property type="entry name" value="GGDEF"/>
    <property type="match status" value="1"/>
</dbReference>
<dbReference type="SMART" id="SM00052">
    <property type="entry name" value="EAL"/>
    <property type="match status" value="1"/>
</dbReference>
<dbReference type="Gene3D" id="3.20.20.450">
    <property type="entry name" value="EAL domain"/>
    <property type="match status" value="1"/>
</dbReference>
<reference evidence="10 11" key="1">
    <citation type="submission" date="2020-08" db="EMBL/GenBank/DDBJ databases">
        <title>Functional genomics of gut bacteria from endangered species of beetles.</title>
        <authorList>
            <person name="Carlos-Shanley C."/>
        </authorList>
    </citation>
    <scope>NUCLEOTIDE SEQUENCE [LARGE SCALE GENOMIC DNA]</scope>
    <source>
        <strain evidence="10 11">S00202</strain>
    </source>
</reference>
<dbReference type="PANTHER" id="PTHR44757:SF2">
    <property type="entry name" value="BIOFILM ARCHITECTURE MAINTENANCE PROTEIN MBAA"/>
    <property type="match status" value="1"/>
</dbReference>
<evidence type="ECO:0000256" key="5">
    <source>
        <dbReference type="ARBA" id="ARBA00051114"/>
    </source>
</evidence>
<comment type="caution">
    <text evidence="10">The sequence shown here is derived from an EMBL/GenBank/DDBJ whole genome shotgun (WGS) entry which is preliminary data.</text>
</comment>
<protein>
    <recommendedName>
        <fullName evidence="3">cyclic-guanylate-specific phosphodiesterase</fullName>
        <ecNumber evidence="3">3.1.4.52</ecNumber>
    </recommendedName>
</protein>
<feature type="transmembrane region" description="Helical" evidence="7">
    <location>
        <begin position="71"/>
        <end position="89"/>
    </location>
</feature>
<comment type="catalytic activity">
    <reaction evidence="5">
        <text>3',3'-c-di-GMP + H2O = 5'-phosphoguanylyl(3'-&gt;5')guanosine + H(+)</text>
        <dbReference type="Rhea" id="RHEA:24902"/>
        <dbReference type="ChEBI" id="CHEBI:15377"/>
        <dbReference type="ChEBI" id="CHEBI:15378"/>
        <dbReference type="ChEBI" id="CHEBI:58754"/>
        <dbReference type="ChEBI" id="CHEBI:58805"/>
        <dbReference type="EC" id="3.1.4.52"/>
    </reaction>
    <physiologicalReaction direction="left-to-right" evidence="5">
        <dbReference type="Rhea" id="RHEA:24903"/>
    </physiologicalReaction>
</comment>
<feature type="transmembrane region" description="Helical" evidence="7">
    <location>
        <begin position="153"/>
        <end position="171"/>
    </location>
</feature>
<evidence type="ECO:0000259" key="8">
    <source>
        <dbReference type="PROSITE" id="PS50883"/>
    </source>
</evidence>
<dbReference type="AlphaFoldDB" id="A0A7X0BS83"/>
<keyword evidence="11" id="KW-1185">Reference proteome</keyword>
<keyword evidence="4" id="KW-0973">c-di-GMP</keyword>
<evidence type="ECO:0000259" key="9">
    <source>
        <dbReference type="PROSITE" id="PS50887"/>
    </source>
</evidence>
<dbReference type="InterPro" id="IPR029787">
    <property type="entry name" value="Nucleotide_cyclase"/>
</dbReference>
<feature type="transmembrane region" description="Helical" evidence="7">
    <location>
        <begin position="46"/>
        <end position="64"/>
    </location>
</feature>
<dbReference type="CDD" id="cd01949">
    <property type="entry name" value="GGDEF"/>
    <property type="match status" value="1"/>
</dbReference>
<dbReference type="RefSeq" id="WP_184681992.1">
    <property type="nucleotide sequence ID" value="NZ_JACHLL010000002.1"/>
</dbReference>
<feature type="transmembrane region" description="Helical" evidence="7">
    <location>
        <begin position="119"/>
        <end position="141"/>
    </location>
</feature>
<dbReference type="InterPro" id="IPR001633">
    <property type="entry name" value="EAL_dom"/>
</dbReference>